<name>A0ABM4UK89_COFAR</name>
<evidence type="ECO:0000256" key="5">
    <source>
        <dbReference type="ARBA" id="ARBA00023180"/>
    </source>
</evidence>
<evidence type="ECO:0000259" key="6">
    <source>
        <dbReference type="PROSITE" id="PS51767"/>
    </source>
</evidence>
<dbReference type="Pfam" id="PF14541">
    <property type="entry name" value="TAXi_C"/>
    <property type="match status" value="1"/>
</dbReference>
<keyword evidence="3" id="KW-0064">Aspartyl protease</keyword>
<comment type="similarity">
    <text evidence="1">Belongs to the peptidase A1 family.</text>
</comment>
<evidence type="ECO:0000256" key="1">
    <source>
        <dbReference type="ARBA" id="ARBA00007447"/>
    </source>
</evidence>
<keyword evidence="4" id="KW-0378">Hydrolase</keyword>
<feature type="domain" description="Peptidase A1" evidence="6">
    <location>
        <begin position="84"/>
        <end position="443"/>
    </location>
</feature>
<dbReference type="InterPro" id="IPR001461">
    <property type="entry name" value="Aspartic_peptidase_A1"/>
</dbReference>
<dbReference type="SUPFAM" id="SSF50630">
    <property type="entry name" value="Acid proteases"/>
    <property type="match status" value="1"/>
</dbReference>
<evidence type="ECO:0000256" key="3">
    <source>
        <dbReference type="ARBA" id="ARBA00022750"/>
    </source>
</evidence>
<keyword evidence="2" id="KW-0645">Protease</keyword>
<dbReference type="GeneID" id="140007944"/>
<keyword evidence="7" id="KW-1185">Reference proteome</keyword>
<gene>
    <name evidence="8" type="primary">LOC140007944</name>
</gene>
<evidence type="ECO:0000313" key="8">
    <source>
        <dbReference type="RefSeq" id="XP_071907701.1"/>
    </source>
</evidence>
<dbReference type="Proteomes" id="UP001652660">
    <property type="component" value="Chromosome 6c"/>
</dbReference>
<dbReference type="CDD" id="cd05476">
    <property type="entry name" value="pepsin_A_like_plant"/>
    <property type="match status" value="1"/>
</dbReference>
<dbReference type="InterPro" id="IPR032861">
    <property type="entry name" value="TAXi_N"/>
</dbReference>
<dbReference type="InterPro" id="IPR021109">
    <property type="entry name" value="Peptidase_aspartic_dom_sf"/>
</dbReference>
<accession>A0ABM4UK89</accession>
<evidence type="ECO:0000256" key="4">
    <source>
        <dbReference type="ARBA" id="ARBA00022801"/>
    </source>
</evidence>
<keyword evidence="5" id="KW-0325">Glycoprotein</keyword>
<dbReference type="PANTHER" id="PTHR13683">
    <property type="entry name" value="ASPARTYL PROTEASES"/>
    <property type="match status" value="1"/>
</dbReference>
<dbReference type="InterPro" id="IPR034161">
    <property type="entry name" value="Pepsin-like_plant"/>
</dbReference>
<reference evidence="8" key="1">
    <citation type="submission" date="2025-08" db="UniProtKB">
        <authorList>
            <consortium name="RefSeq"/>
        </authorList>
    </citation>
    <scope>IDENTIFICATION</scope>
    <source>
        <tissue evidence="8">Leaves</tissue>
    </source>
</reference>
<evidence type="ECO:0000313" key="7">
    <source>
        <dbReference type="Proteomes" id="UP001652660"/>
    </source>
</evidence>
<proteinExistence type="inferred from homology"/>
<dbReference type="PRINTS" id="PR00792">
    <property type="entry name" value="PEPSIN"/>
</dbReference>
<dbReference type="RefSeq" id="XP_071907701.1">
    <property type="nucleotide sequence ID" value="XM_072051600.1"/>
</dbReference>
<evidence type="ECO:0000256" key="2">
    <source>
        <dbReference type="ARBA" id="ARBA00022670"/>
    </source>
</evidence>
<sequence length="495" mass="54029">MNLRRSNGVLLLGLGLVVALLFRSGLASGNLVLKVQHRYGGLGHGRRSTLTAFKAHDVQRHRRKLAALDFPLGGDGRVTGSGLYYTKLAIGTPPRNFYVQVDTGSDILWVNCAGCDNCPKKSSLGIELAVYDLNDSKSGKQVTCDQDVCALMYNNQYSACKDPKPCEYSITYADKSTMSGFFVTDTIRFDQVTGNLQTHPNANGIVSFGCSVKQSGTQDTSTDRVSGIVGFGQANSSIISQLAESGKVKKTFSHCLDAKNGGGIFVIGQVVDPMVNSTALVADDGDDLLEHYNVMMKKAEIEGEIFDIPTESFFDTGRKTVIDSGATLAYFPAEVYDLIMEKVTARQSNFKTHIVEQQLKCFYFNGNIDDGFPTITFHFAGSVSMPVLPHEYFVHLQDNEWCIGFQRGGLQTQDGQELILLGDTILSNKLVVYDLENQKIGWTRYNCSSSIKVKDEVSGNVNSVNSPDISSAFALNTGKVLAALMFVATLAIQFY</sequence>
<dbReference type="PANTHER" id="PTHR13683:SF768">
    <property type="entry name" value="EUKARYOTIC ASPARTYL PROTEASE FAMILY PROTEIN"/>
    <property type="match status" value="1"/>
</dbReference>
<dbReference type="InterPro" id="IPR032799">
    <property type="entry name" value="TAXi_C"/>
</dbReference>
<dbReference type="Gene3D" id="2.40.70.10">
    <property type="entry name" value="Acid Proteases"/>
    <property type="match status" value="2"/>
</dbReference>
<dbReference type="InterPro" id="IPR033121">
    <property type="entry name" value="PEPTIDASE_A1"/>
</dbReference>
<dbReference type="PROSITE" id="PS51767">
    <property type="entry name" value="PEPTIDASE_A1"/>
    <property type="match status" value="1"/>
</dbReference>
<organism evidence="7 8">
    <name type="scientific">Coffea arabica</name>
    <name type="common">Arabian coffee</name>
    <dbReference type="NCBI Taxonomy" id="13443"/>
    <lineage>
        <taxon>Eukaryota</taxon>
        <taxon>Viridiplantae</taxon>
        <taxon>Streptophyta</taxon>
        <taxon>Embryophyta</taxon>
        <taxon>Tracheophyta</taxon>
        <taxon>Spermatophyta</taxon>
        <taxon>Magnoliopsida</taxon>
        <taxon>eudicotyledons</taxon>
        <taxon>Gunneridae</taxon>
        <taxon>Pentapetalae</taxon>
        <taxon>asterids</taxon>
        <taxon>lamiids</taxon>
        <taxon>Gentianales</taxon>
        <taxon>Rubiaceae</taxon>
        <taxon>Ixoroideae</taxon>
        <taxon>Gardenieae complex</taxon>
        <taxon>Bertiereae - Coffeeae clade</taxon>
        <taxon>Coffeeae</taxon>
        <taxon>Coffea</taxon>
    </lineage>
</organism>
<dbReference type="Pfam" id="PF14543">
    <property type="entry name" value="TAXi_N"/>
    <property type="match status" value="1"/>
</dbReference>
<protein>
    <submittedName>
        <fullName evidence="8">Aspartic proteinase 39-like</fullName>
    </submittedName>
</protein>